<gene>
    <name evidence="5" type="ORF">COS26_02175</name>
</gene>
<dbReference type="GO" id="GO:0005524">
    <property type="term" value="F:ATP binding"/>
    <property type="evidence" value="ECO:0007669"/>
    <property type="project" value="UniProtKB-UniRule"/>
</dbReference>
<dbReference type="EC" id="1.17.4.2" evidence="5"/>
<dbReference type="Pfam" id="PF03477">
    <property type="entry name" value="ATP-cone"/>
    <property type="match status" value="1"/>
</dbReference>
<comment type="caution">
    <text evidence="5">The sequence shown here is derived from an EMBL/GenBank/DDBJ whole genome shotgun (WGS) entry which is preliminary data.</text>
</comment>
<dbReference type="PANTHER" id="PTHR21075">
    <property type="entry name" value="ANAEROBIC RIBONUCLEOSIDE-TRIPHOSPHATE REDUCTASE"/>
    <property type="match status" value="1"/>
</dbReference>
<dbReference type="GO" id="GO:0008998">
    <property type="term" value="F:ribonucleoside-triphosphate reductase (thioredoxin) activity"/>
    <property type="evidence" value="ECO:0007669"/>
    <property type="project" value="UniProtKB-EC"/>
</dbReference>
<evidence type="ECO:0000256" key="3">
    <source>
        <dbReference type="PROSITE-ProRule" id="PRU00492"/>
    </source>
</evidence>
<dbReference type="Proteomes" id="UP000230304">
    <property type="component" value="Unassembled WGS sequence"/>
</dbReference>
<dbReference type="AlphaFoldDB" id="A0A2M7D7R7"/>
<dbReference type="EMBL" id="PEUA01000047">
    <property type="protein sequence ID" value="PIV42440.1"/>
    <property type="molecule type" value="Genomic_DNA"/>
</dbReference>
<sequence>MAANKIIKIQKRDGTIVDFDESRITSAIFKAITASGQGDGIRSKKVSARVVQILNRRFKKDEIPNVEQIQDIVEEVLVLEGLVETAKAYILYREQRRRIREAETVSEESVDRMDQYLEKLDWEVQENANMAFSLQGLNHYAVSYVTKKYWLSKV</sequence>
<dbReference type="PANTHER" id="PTHR21075:SF0">
    <property type="entry name" value="ANAEROBIC RIBONUCLEOSIDE-TRIPHOSPHATE REDUCTASE"/>
    <property type="match status" value="1"/>
</dbReference>
<keyword evidence="5" id="KW-0560">Oxidoreductase</keyword>
<dbReference type="PROSITE" id="PS51161">
    <property type="entry name" value="ATP_CONE"/>
    <property type="match status" value="1"/>
</dbReference>
<accession>A0A2M7D7R7</accession>
<feature type="domain" description="ATP-cone" evidence="4">
    <location>
        <begin position="7"/>
        <end position="100"/>
    </location>
</feature>
<reference evidence="6" key="1">
    <citation type="submission" date="2017-09" db="EMBL/GenBank/DDBJ databases">
        <title>Depth-based differentiation of microbial function through sediment-hosted aquifers and enrichment of novel symbionts in the deep terrestrial subsurface.</title>
        <authorList>
            <person name="Probst A.J."/>
            <person name="Ladd B."/>
            <person name="Jarett J.K."/>
            <person name="Geller-Mcgrath D.E."/>
            <person name="Sieber C.M.K."/>
            <person name="Emerson J.B."/>
            <person name="Anantharaman K."/>
            <person name="Thomas B.C."/>
            <person name="Malmstrom R."/>
            <person name="Stieglmeier M."/>
            <person name="Klingl A."/>
            <person name="Woyke T."/>
            <person name="Ryan C.M."/>
            <person name="Banfield J.F."/>
        </authorList>
    </citation>
    <scope>NUCLEOTIDE SEQUENCE [LARGE SCALE GENOMIC DNA]</scope>
</reference>
<name>A0A2M7D7R7_9BACT</name>
<dbReference type="InterPro" id="IPR005144">
    <property type="entry name" value="ATP-cone_dom"/>
</dbReference>
<evidence type="ECO:0000313" key="6">
    <source>
        <dbReference type="Proteomes" id="UP000230304"/>
    </source>
</evidence>
<feature type="non-terminal residue" evidence="5">
    <location>
        <position position="154"/>
    </location>
</feature>
<protein>
    <submittedName>
        <fullName evidence="5">Ribonucleoside triphosphate reductase</fullName>
        <ecNumber evidence="5">1.17.4.2</ecNumber>
    </submittedName>
</protein>
<evidence type="ECO:0000256" key="1">
    <source>
        <dbReference type="ARBA" id="ARBA00022741"/>
    </source>
</evidence>
<keyword evidence="2 3" id="KW-0067">ATP-binding</keyword>
<organism evidence="5 6">
    <name type="scientific">Candidatus Nealsonbacteria bacterium CG02_land_8_20_14_3_00_40_11</name>
    <dbReference type="NCBI Taxonomy" id="1974700"/>
    <lineage>
        <taxon>Bacteria</taxon>
        <taxon>Candidatus Nealsoniibacteriota</taxon>
    </lineage>
</organism>
<evidence type="ECO:0000313" key="5">
    <source>
        <dbReference type="EMBL" id="PIV42440.1"/>
    </source>
</evidence>
<evidence type="ECO:0000259" key="4">
    <source>
        <dbReference type="PROSITE" id="PS51161"/>
    </source>
</evidence>
<keyword evidence="1 3" id="KW-0547">Nucleotide-binding</keyword>
<proteinExistence type="predicted"/>
<dbReference type="GO" id="GO:0009265">
    <property type="term" value="P:2'-deoxyribonucleotide biosynthetic process"/>
    <property type="evidence" value="ECO:0007669"/>
    <property type="project" value="TreeGrafter"/>
</dbReference>
<dbReference type="GO" id="GO:0004748">
    <property type="term" value="F:ribonucleoside-diphosphate reductase activity, thioredoxin disulfide as acceptor"/>
    <property type="evidence" value="ECO:0007669"/>
    <property type="project" value="TreeGrafter"/>
</dbReference>
<dbReference type="GO" id="GO:0031250">
    <property type="term" value="C:anaerobic ribonucleoside-triphosphate reductase complex"/>
    <property type="evidence" value="ECO:0007669"/>
    <property type="project" value="TreeGrafter"/>
</dbReference>
<evidence type="ECO:0000256" key="2">
    <source>
        <dbReference type="ARBA" id="ARBA00022840"/>
    </source>
</evidence>